<dbReference type="EMBL" id="FOUO01000007">
    <property type="protein sequence ID" value="SFM48772.1"/>
    <property type="molecule type" value="Genomic_DNA"/>
</dbReference>
<name>A0A1I4R8Z1_ECTMO</name>
<dbReference type="PANTHER" id="PTHR14119:SF3">
    <property type="entry name" value="ISOCHORISMATASE DOMAIN-CONTAINING PROTEIN 2"/>
    <property type="match status" value="1"/>
</dbReference>
<protein>
    <submittedName>
        <fullName evidence="2">Nicotinamidase-related amidase</fullName>
    </submittedName>
</protein>
<evidence type="ECO:0000313" key="3">
    <source>
        <dbReference type="Proteomes" id="UP000199556"/>
    </source>
</evidence>
<dbReference type="STRING" id="195064.SAMN05421721_1077"/>
<evidence type="ECO:0000313" key="2">
    <source>
        <dbReference type="EMBL" id="SFM48772.1"/>
    </source>
</evidence>
<dbReference type="InterPro" id="IPR000868">
    <property type="entry name" value="Isochorismatase-like_dom"/>
</dbReference>
<proteinExistence type="predicted"/>
<dbReference type="InterPro" id="IPR050993">
    <property type="entry name" value="Isochorismatase_domain"/>
</dbReference>
<dbReference type="InterPro" id="IPR036380">
    <property type="entry name" value="Isochorismatase-like_sf"/>
</dbReference>
<dbReference type="RefSeq" id="WP_090484870.1">
    <property type="nucleotide sequence ID" value="NZ_FOUO01000007.1"/>
</dbReference>
<keyword evidence="3" id="KW-1185">Reference proteome</keyword>
<dbReference type="AlphaFoldDB" id="A0A1I4R8Z1"/>
<dbReference type="Gene3D" id="3.40.50.850">
    <property type="entry name" value="Isochorismatase-like"/>
    <property type="match status" value="1"/>
</dbReference>
<accession>A0A1I4R8Z1</accession>
<dbReference type="PANTHER" id="PTHR14119">
    <property type="entry name" value="HYDROLASE"/>
    <property type="match status" value="1"/>
</dbReference>
<sequence>MDADQAAGVCDARHSQLLVVDIQERLASAMAEADRARVCRTAAGLARAAATLEIPVTVSEQYPQGIGPTEAAVKAALPDTARLLEKTAFSCCGEEPIMERLQGLARPQVVLCGMEAHVCILQTALGLLQAGFAVFVAQDGVCSRDAEHRRNALERMARAGIIVSNYESVLFEWLGDSRHPRFRDLLPLVR</sequence>
<evidence type="ECO:0000259" key="1">
    <source>
        <dbReference type="Pfam" id="PF00857"/>
    </source>
</evidence>
<feature type="domain" description="Isochorismatase-like" evidence="1">
    <location>
        <begin position="16"/>
        <end position="165"/>
    </location>
</feature>
<reference evidence="2 3" key="1">
    <citation type="submission" date="2016-10" db="EMBL/GenBank/DDBJ databases">
        <authorList>
            <person name="de Groot N.N."/>
        </authorList>
    </citation>
    <scope>NUCLEOTIDE SEQUENCE [LARGE SCALE GENOMIC DNA]</scope>
    <source>
        <strain evidence="2 3">DSM 4180</strain>
    </source>
</reference>
<gene>
    <name evidence="2" type="ORF">SAMN05421721_1077</name>
</gene>
<organism evidence="2 3">
    <name type="scientific">Ectothiorhodospira mobilis</name>
    <dbReference type="NCBI Taxonomy" id="195064"/>
    <lineage>
        <taxon>Bacteria</taxon>
        <taxon>Pseudomonadati</taxon>
        <taxon>Pseudomonadota</taxon>
        <taxon>Gammaproteobacteria</taxon>
        <taxon>Chromatiales</taxon>
        <taxon>Ectothiorhodospiraceae</taxon>
        <taxon>Ectothiorhodospira</taxon>
    </lineage>
</organism>
<dbReference type="SUPFAM" id="SSF52499">
    <property type="entry name" value="Isochorismatase-like hydrolases"/>
    <property type="match status" value="1"/>
</dbReference>
<dbReference type="Pfam" id="PF00857">
    <property type="entry name" value="Isochorismatase"/>
    <property type="match status" value="1"/>
</dbReference>
<dbReference type="OrthoDB" id="9796958at2"/>
<dbReference type="Proteomes" id="UP000199556">
    <property type="component" value="Unassembled WGS sequence"/>
</dbReference>